<reference evidence="2 3" key="1">
    <citation type="submission" date="2024-01" db="EMBL/GenBank/DDBJ databases">
        <title>Comparative genomics of Cryptococcus and Kwoniella reveals pathogenesis evolution and contrasting modes of karyotype evolution via chromosome fusion or intercentromeric recombination.</title>
        <authorList>
            <person name="Coelho M.A."/>
            <person name="David-Palma M."/>
            <person name="Shea T."/>
            <person name="Bowers K."/>
            <person name="McGinley-Smith S."/>
            <person name="Mohammad A.W."/>
            <person name="Gnirke A."/>
            <person name="Yurkov A.M."/>
            <person name="Nowrousian M."/>
            <person name="Sun S."/>
            <person name="Cuomo C.A."/>
            <person name="Heitman J."/>
        </authorList>
    </citation>
    <scope>NUCLEOTIDE SEQUENCE [LARGE SCALE GENOMIC DNA]</scope>
    <source>
        <strain evidence="2 3">CBS 6074</strain>
    </source>
</reference>
<evidence type="ECO:0000313" key="3">
    <source>
        <dbReference type="Proteomes" id="UP001355207"/>
    </source>
</evidence>
<evidence type="ECO:0000313" key="2">
    <source>
        <dbReference type="EMBL" id="WWC85280.1"/>
    </source>
</evidence>
<protein>
    <submittedName>
        <fullName evidence="2">Uncharacterized protein</fullName>
    </submittedName>
</protein>
<sequence length="132" mass="14867">MTGFTDSDRWYNWIQWSSTSNAKPISNNQVKLNNVKFNQPRRVLTDSSAKAAWSKEDLSEQIAVLTSVPPVASSTSNTAIIESQMDVGYETANEGESFQNSPDWREKSQEEFEPSQPVRTFTDDSARRAWGA</sequence>
<dbReference type="EMBL" id="CP144098">
    <property type="protein sequence ID" value="WWC85280.1"/>
    <property type="molecule type" value="Genomic_DNA"/>
</dbReference>
<feature type="compositionally biased region" description="Basic and acidic residues" evidence="1">
    <location>
        <begin position="121"/>
        <end position="132"/>
    </location>
</feature>
<dbReference type="Proteomes" id="UP001355207">
    <property type="component" value="Chromosome 1"/>
</dbReference>
<organism evidence="2 3">
    <name type="scientific">Kwoniella dendrophila CBS 6074</name>
    <dbReference type="NCBI Taxonomy" id="1295534"/>
    <lineage>
        <taxon>Eukaryota</taxon>
        <taxon>Fungi</taxon>
        <taxon>Dikarya</taxon>
        <taxon>Basidiomycota</taxon>
        <taxon>Agaricomycotina</taxon>
        <taxon>Tremellomycetes</taxon>
        <taxon>Tremellales</taxon>
        <taxon>Cryptococcaceae</taxon>
        <taxon>Kwoniella</taxon>
    </lineage>
</organism>
<evidence type="ECO:0000256" key="1">
    <source>
        <dbReference type="SAM" id="MobiDB-lite"/>
    </source>
</evidence>
<dbReference type="GeneID" id="91090814"/>
<gene>
    <name evidence="2" type="ORF">L201_000142</name>
</gene>
<dbReference type="RefSeq" id="XP_066072043.1">
    <property type="nucleotide sequence ID" value="XM_066215946.1"/>
</dbReference>
<accession>A0AAX4JL86</accession>
<proteinExistence type="predicted"/>
<name>A0AAX4JL86_9TREE</name>
<keyword evidence="3" id="KW-1185">Reference proteome</keyword>
<dbReference type="AlphaFoldDB" id="A0AAX4JL86"/>
<feature type="region of interest" description="Disordered" evidence="1">
    <location>
        <begin position="89"/>
        <end position="132"/>
    </location>
</feature>